<protein>
    <submittedName>
        <fullName evidence="1">Uncharacterized protein</fullName>
    </submittedName>
</protein>
<sequence>MTVKNYIEADLLINKIREFKSVWDVERFVEEEKMPITTIVDEMVGKREMKEGNQYIAFSKQYVIEHPEKAKECFEKFMEGCVKNE</sequence>
<reference evidence="1" key="1">
    <citation type="journal article" date="2021" name="Proc. Natl. Acad. Sci. U.S.A.">
        <title>A Catalog of Tens of Thousands of Viruses from Human Metagenomes Reveals Hidden Associations with Chronic Diseases.</title>
        <authorList>
            <person name="Tisza M.J."/>
            <person name="Buck C.B."/>
        </authorList>
    </citation>
    <scope>NUCLEOTIDE SEQUENCE</scope>
    <source>
        <strain evidence="1">CtYKh4</strain>
    </source>
</reference>
<organism evidence="1">
    <name type="scientific">Siphoviridae sp. ctYKh4</name>
    <dbReference type="NCBI Taxonomy" id="2823586"/>
    <lineage>
        <taxon>Viruses</taxon>
        <taxon>Duplodnaviria</taxon>
        <taxon>Heunggongvirae</taxon>
        <taxon>Uroviricota</taxon>
        <taxon>Caudoviricetes</taxon>
    </lineage>
</organism>
<evidence type="ECO:0000313" key="1">
    <source>
        <dbReference type="EMBL" id="DAD67664.1"/>
    </source>
</evidence>
<proteinExistence type="predicted"/>
<accession>A0A8S5LCJ5</accession>
<name>A0A8S5LCJ5_9CAUD</name>
<dbReference type="EMBL" id="BK014682">
    <property type="protein sequence ID" value="DAD67664.1"/>
    <property type="molecule type" value="Genomic_DNA"/>
</dbReference>